<accession>A0A9P8LF62</accession>
<evidence type="ECO:0000256" key="7">
    <source>
        <dbReference type="ARBA" id="ARBA00022840"/>
    </source>
</evidence>
<feature type="transmembrane region" description="Helical" evidence="12">
    <location>
        <begin position="148"/>
        <end position="175"/>
    </location>
</feature>
<dbReference type="FunFam" id="3.40.50.300:FF:000251">
    <property type="entry name" value="ABC transporter B family member 19"/>
    <property type="match status" value="1"/>
</dbReference>
<evidence type="ECO:0000256" key="8">
    <source>
        <dbReference type="ARBA" id="ARBA00022989"/>
    </source>
</evidence>
<dbReference type="GO" id="GO:0015421">
    <property type="term" value="F:ABC-type oligopeptide transporter activity"/>
    <property type="evidence" value="ECO:0007669"/>
    <property type="project" value="TreeGrafter"/>
</dbReference>
<dbReference type="InterPro" id="IPR039421">
    <property type="entry name" value="Type_1_exporter"/>
</dbReference>
<dbReference type="InterPro" id="IPR011527">
    <property type="entry name" value="ABC1_TM_dom"/>
</dbReference>
<evidence type="ECO:0000256" key="1">
    <source>
        <dbReference type="ARBA" id="ARBA00004651"/>
    </source>
</evidence>
<keyword evidence="8 12" id="KW-1133">Transmembrane helix</keyword>
<feature type="transmembrane region" description="Helical" evidence="12">
    <location>
        <begin position="227"/>
        <end position="246"/>
    </location>
</feature>
<sequence>MADEKINPNEKGDLSTRSSSIGESLANNEKRDGQASTSSPEDEVSIDKLDSRVISVKEGEDDPLRHLSTREREIVEKQLNVPSVKVTSVTLFRYATTNDLLIIVLSAICSIVGGAAMPLMTVIFGQLTGKFQDYFLGKLSRPQFEHDLVHFTLYFVYLGIGEFVTIYIATVGFIYTGEHISSKLREQYLAAILRQNIAFFDKLGAGEITTRITADTNLVQDAISEKIGLTLIAVATFITAFVIAFATYWKLALILTSTIVSIVLVMGAGSQFIVKYNKQSLDSYALGGTVAEEVISSIRNATAFNTQNKLAKQYDLHLSDAERWSFKVKFSLALMVGGMMCLLYLNYGLSFWQGSRFLASGDTTVSHIITILLATMIGSFSLGNVAPNIQAFVTGTAAASKIYSTIDRVSPLDPTSDAGDKIENLKGHLELRNIKHIYPSRPEVVVMQDVNLVIPAGKTTALVGPSGSGKSTVVGLAERFYDPVRGKVLLDGHDIQTLNLKWLRQNISLVSQEPTLFGTTIYENIKHGLIGTRWEHESEDTKRELVTKAAKMSNAHDFVTSLPDGYETNVGERGFLLSGGQKQRIAIARAIVSDPKVLLLDEATSALDTKSEGVVQAALDVAAQGRTTIVIAHRLSTIKTADNIVVMSKGRIVEQGTHDELLERRSAYYNLVEAQRIAADVQQKSVGDSDAADAEEKAIYRTPTKEKGYPFDNPDDVNLALKINRTQTQQSRSSMALRGRAPEASVQYSLWTLIKFIGEFNRQEAGFMLVGLFWSIIAGGGYPTQSIFFAKSIVALSLPKDQYTKMRQDVDFWSLMYLMLAITQFVSFCGQAIAFAYCSERLIHRARDHAFRAMLRQDIAFFDRDENTAGALTSFLSTETTHLAGMSGVTLGTILIVSTTLVAAIILSTIIGWKLALVCISTIPVLLGCGFFRFWMLAKFQRRAKMAYEGSASYACEATSAIRTVASLTREQDVEEHYHKSLVNQGQKSLKSVLFLSVLYAASQSFMFLCIALGFWYGGRLLARHEYDTFQFFVCFASVIFGAQSAGTIFSFAPDMGKAKHAAQELKTLYDRKPEIDSWSEEGERIGNVDGTIEFRDIHFRYPTRPDQPVLRGLNLTVKPGQYVALVGASGCGKSTTIALLERFYNPLAGGIYIDGKEISTLNISDYRGFLALVSQEPTLYQGNIRDNVLLGVGRNDVPEEDVIQACKDANIYEFITSLPDGFNTVVGSKGSMLSGGQKQRVAIARALIRDPKILLLDEATSALDSESEKVVQAALDAAAKGRTTIAVAHRLSTIQKADIIYVIDQGKVVESGTHQELLANKARYYELVNLQSLGKTN</sequence>
<dbReference type="InterPro" id="IPR036640">
    <property type="entry name" value="ABC1_TM_sf"/>
</dbReference>
<dbReference type="Proteomes" id="UP000750711">
    <property type="component" value="Unassembled WGS sequence"/>
</dbReference>
<reference evidence="15" key="1">
    <citation type="submission" date="2021-03" db="EMBL/GenBank/DDBJ databases">
        <title>Comparative genomics and phylogenomic investigation of the class Geoglossomycetes provide insights into ecological specialization and systematics.</title>
        <authorList>
            <person name="Melie T."/>
            <person name="Pirro S."/>
            <person name="Miller A.N."/>
            <person name="Quandt A."/>
        </authorList>
    </citation>
    <scope>NUCLEOTIDE SEQUENCE</scope>
    <source>
        <strain evidence="15">CAQ_001_2017</strain>
    </source>
</reference>
<feature type="domain" description="ABC transporter" evidence="13">
    <location>
        <begin position="429"/>
        <end position="674"/>
    </location>
</feature>
<evidence type="ECO:0000256" key="4">
    <source>
        <dbReference type="ARBA" id="ARBA00022475"/>
    </source>
</evidence>
<dbReference type="InterPro" id="IPR003593">
    <property type="entry name" value="AAA+_ATPase"/>
</dbReference>
<keyword evidence="4" id="KW-1003">Cell membrane</keyword>
<dbReference type="CDD" id="cd18577">
    <property type="entry name" value="ABC_6TM_Pgp_ABCB1_D1_like"/>
    <property type="match status" value="1"/>
</dbReference>
<keyword evidence="5 12" id="KW-0812">Transmembrane</keyword>
<evidence type="ECO:0000259" key="14">
    <source>
        <dbReference type="PROSITE" id="PS50929"/>
    </source>
</evidence>
<comment type="similarity">
    <text evidence="2">Belongs to the ABC transporter superfamily. ABCB family. Multidrug resistance exporter (TC 3.A.1.201) subfamily.</text>
</comment>
<keyword evidence="10" id="KW-0325">Glycoprotein</keyword>
<dbReference type="Pfam" id="PF00005">
    <property type="entry name" value="ABC_tran"/>
    <property type="match status" value="2"/>
</dbReference>
<dbReference type="GO" id="GO:0016887">
    <property type="term" value="F:ATP hydrolysis activity"/>
    <property type="evidence" value="ECO:0007669"/>
    <property type="project" value="InterPro"/>
</dbReference>
<dbReference type="Pfam" id="PF00664">
    <property type="entry name" value="ABC_membrane"/>
    <property type="match status" value="2"/>
</dbReference>
<evidence type="ECO:0000256" key="5">
    <source>
        <dbReference type="ARBA" id="ARBA00022692"/>
    </source>
</evidence>
<dbReference type="CDD" id="cd03249">
    <property type="entry name" value="ABC_MTABC3_MDL1_MDL2"/>
    <property type="match status" value="2"/>
</dbReference>
<feature type="domain" description="ABC transporter" evidence="13">
    <location>
        <begin position="1093"/>
        <end position="1331"/>
    </location>
</feature>
<dbReference type="PROSITE" id="PS00211">
    <property type="entry name" value="ABC_TRANSPORTER_1"/>
    <property type="match status" value="2"/>
</dbReference>
<evidence type="ECO:0000256" key="12">
    <source>
        <dbReference type="SAM" id="Phobius"/>
    </source>
</evidence>
<feature type="compositionally biased region" description="Polar residues" evidence="11">
    <location>
        <begin position="15"/>
        <end position="27"/>
    </location>
</feature>
<keyword evidence="7" id="KW-0067">ATP-binding</keyword>
<evidence type="ECO:0000313" key="16">
    <source>
        <dbReference type="Proteomes" id="UP000750711"/>
    </source>
</evidence>
<comment type="caution">
    <text evidence="15">The sequence shown here is derived from an EMBL/GenBank/DDBJ whole genome shotgun (WGS) entry which is preliminary data.</text>
</comment>
<dbReference type="FunFam" id="1.20.1560.10:FF:000102">
    <property type="entry name" value="ABC multidrug transporter Mdr1"/>
    <property type="match status" value="1"/>
</dbReference>
<keyword evidence="3" id="KW-0813">Transport</keyword>
<dbReference type="EMBL" id="JAGHQM010000250">
    <property type="protein sequence ID" value="KAH0563120.1"/>
    <property type="molecule type" value="Genomic_DNA"/>
</dbReference>
<evidence type="ECO:0000256" key="10">
    <source>
        <dbReference type="ARBA" id="ARBA00023180"/>
    </source>
</evidence>
<dbReference type="FunFam" id="3.40.50.300:FF:000302">
    <property type="entry name" value="ATP-binding cassette subfamily B member 5"/>
    <property type="match status" value="1"/>
</dbReference>
<dbReference type="GO" id="GO:0090374">
    <property type="term" value="P:oligopeptide export from mitochondrion"/>
    <property type="evidence" value="ECO:0007669"/>
    <property type="project" value="TreeGrafter"/>
</dbReference>
<dbReference type="GO" id="GO:0005886">
    <property type="term" value="C:plasma membrane"/>
    <property type="evidence" value="ECO:0007669"/>
    <property type="project" value="UniProtKB-SubCell"/>
</dbReference>
<dbReference type="Gene3D" id="3.40.50.300">
    <property type="entry name" value="P-loop containing nucleotide triphosphate hydrolases"/>
    <property type="match status" value="2"/>
</dbReference>
<feature type="transmembrane region" description="Helical" evidence="12">
    <location>
        <begin position="252"/>
        <end position="274"/>
    </location>
</feature>
<dbReference type="InterPro" id="IPR017871">
    <property type="entry name" value="ABC_transporter-like_CS"/>
</dbReference>
<evidence type="ECO:0000259" key="13">
    <source>
        <dbReference type="PROSITE" id="PS50893"/>
    </source>
</evidence>
<feature type="transmembrane region" description="Helical" evidence="12">
    <location>
        <begin position="364"/>
        <end position="382"/>
    </location>
</feature>
<dbReference type="GO" id="GO:0005743">
    <property type="term" value="C:mitochondrial inner membrane"/>
    <property type="evidence" value="ECO:0007669"/>
    <property type="project" value="TreeGrafter"/>
</dbReference>
<keyword evidence="9 12" id="KW-0472">Membrane</keyword>
<name>A0A9P8LF62_9PEZI</name>
<evidence type="ECO:0000313" key="15">
    <source>
        <dbReference type="EMBL" id="KAH0563120.1"/>
    </source>
</evidence>
<dbReference type="PANTHER" id="PTHR43394:SF27">
    <property type="entry name" value="ATP-DEPENDENT TRANSLOCASE ABCB1-LIKE"/>
    <property type="match status" value="1"/>
</dbReference>
<dbReference type="CDD" id="cd18578">
    <property type="entry name" value="ABC_6TM_Pgp_ABCB1_D2_like"/>
    <property type="match status" value="1"/>
</dbReference>
<evidence type="ECO:0000256" key="9">
    <source>
        <dbReference type="ARBA" id="ARBA00023136"/>
    </source>
</evidence>
<keyword evidence="16" id="KW-1185">Reference proteome</keyword>
<protein>
    <submittedName>
        <fullName evidence="15">GTPase-activating protein</fullName>
    </submittedName>
</protein>
<dbReference type="Gene3D" id="1.20.1560.10">
    <property type="entry name" value="ABC transporter type 1, transmembrane domain"/>
    <property type="match status" value="1"/>
</dbReference>
<evidence type="ECO:0000256" key="6">
    <source>
        <dbReference type="ARBA" id="ARBA00022741"/>
    </source>
</evidence>
<dbReference type="SMART" id="SM00382">
    <property type="entry name" value="AAA"/>
    <property type="match status" value="2"/>
</dbReference>
<feature type="transmembrane region" description="Helical" evidence="12">
    <location>
        <begin position="913"/>
        <end position="936"/>
    </location>
</feature>
<dbReference type="InterPro" id="IPR003439">
    <property type="entry name" value="ABC_transporter-like_ATP-bd"/>
</dbReference>
<organism evidence="15 16">
    <name type="scientific">Trichoglossum hirsutum</name>
    <dbReference type="NCBI Taxonomy" id="265104"/>
    <lineage>
        <taxon>Eukaryota</taxon>
        <taxon>Fungi</taxon>
        <taxon>Dikarya</taxon>
        <taxon>Ascomycota</taxon>
        <taxon>Pezizomycotina</taxon>
        <taxon>Geoglossomycetes</taxon>
        <taxon>Geoglossales</taxon>
        <taxon>Geoglossaceae</taxon>
        <taxon>Trichoglossum</taxon>
    </lineage>
</organism>
<dbReference type="PANTHER" id="PTHR43394">
    <property type="entry name" value="ATP-DEPENDENT PERMEASE MDL1, MITOCHONDRIAL"/>
    <property type="match status" value="1"/>
</dbReference>
<gene>
    <name evidence="15" type="primary">MDR1</name>
    <name evidence="15" type="ORF">GP486_002315</name>
</gene>
<dbReference type="GO" id="GO:0005524">
    <property type="term" value="F:ATP binding"/>
    <property type="evidence" value="ECO:0007669"/>
    <property type="project" value="UniProtKB-KW"/>
</dbReference>
<feature type="region of interest" description="Disordered" evidence="11">
    <location>
        <begin position="1"/>
        <end position="45"/>
    </location>
</feature>
<evidence type="ECO:0000256" key="11">
    <source>
        <dbReference type="SAM" id="MobiDB-lite"/>
    </source>
</evidence>
<feature type="transmembrane region" description="Helical" evidence="12">
    <location>
        <begin position="100"/>
        <end position="128"/>
    </location>
</feature>
<dbReference type="SUPFAM" id="SSF90123">
    <property type="entry name" value="ABC transporter transmembrane region"/>
    <property type="match status" value="2"/>
</dbReference>
<evidence type="ECO:0000256" key="2">
    <source>
        <dbReference type="ARBA" id="ARBA00007577"/>
    </source>
</evidence>
<feature type="compositionally biased region" description="Basic and acidic residues" evidence="11">
    <location>
        <begin position="1"/>
        <end position="14"/>
    </location>
</feature>
<proteinExistence type="inferred from homology"/>
<feature type="transmembrane region" description="Helical" evidence="12">
    <location>
        <begin position="1030"/>
        <end position="1053"/>
    </location>
</feature>
<feature type="transmembrane region" description="Helical" evidence="12">
    <location>
        <begin position="332"/>
        <end position="352"/>
    </location>
</feature>
<dbReference type="SUPFAM" id="SSF52540">
    <property type="entry name" value="P-loop containing nucleoside triphosphate hydrolases"/>
    <property type="match status" value="2"/>
</dbReference>
<keyword evidence="6" id="KW-0547">Nucleotide-binding</keyword>
<dbReference type="PROSITE" id="PS50893">
    <property type="entry name" value="ABC_TRANSPORTER_2"/>
    <property type="match status" value="2"/>
</dbReference>
<feature type="transmembrane region" description="Helical" evidence="12">
    <location>
        <begin position="993"/>
        <end position="1018"/>
    </location>
</feature>
<feature type="domain" description="ABC transmembrane type-1" evidence="14">
    <location>
        <begin position="104"/>
        <end position="394"/>
    </location>
</feature>
<dbReference type="InterPro" id="IPR027417">
    <property type="entry name" value="P-loop_NTPase"/>
</dbReference>
<feature type="transmembrane region" description="Helical" evidence="12">
    <location>
        <begin position="815"/>
        <end position="837"/>
    </location>
</feature>
<feature type="transmembrane region" description="Helical" evidence="12">
    <location>
        <begin position="765"/>
        <end position="782"/>
    </location>
</feature>
<evidence type="ECO:0000256" key="3">
    <source>
        <dbReference type="ARBA" id="ARBA00022448"/>
    </source>
</evidence>
<feature type="domain" description="ABC transmembrane type-1" evidence="14">
    <location>
        <begin position="769"/>
        <end position="1058"/>
    </location>
</feature>
<dbReference type="PROSITE" id="PS50929">
    <property type="entry name" value="ABC_TM1F"/>
    <property type="match status" value="2"/>
</dbReference>
<comment type="subcellular location">
    <subcellularLocation>
        <location evidence="1">Cell membrane</location>
        <topology evidence="1">Multi-pass membrane protein</topology>
    </subcellularLocation>
</comment>
<feature type="transmembrane region" description="Helical" evidence="12">
    <location>
        <begin position="883"/>
        <end position="907"/>
    </location>
</feature>
<dbReference type="FunFam" id="1.20.1560.10:FF:000009">
    <property type="entry name" value="ABC transporter B family member 1"/>
    <property type="match status" value="1"/>
</dbReference>